<dbReference type="SUPFAM" id="SSF57184">
    <property type="entry name" value="Growth factor receptor domain"/>
    <property type="match status" value="2"/>
</dbReference>
<evidence type="ECO:0000256" key="3">
    <source>
        <dbReference type="ARBA" id="ARBA00022989"/>
    </source>
</evidence>
<dbReference type="Pfam" id="PF01825">
    <property type="entry name" value="GPS"/>
    <property type="match status" value="1"/>
</dbReference>
<dbReference type="SUPFAM" id="SSF49899">
    <property type="entry name" value="Concanavalin A-like lectins/glucanases"/>
    <property type="match status" value="1"/>
</dbReference>
<evidence type="ECO:0000256" key="5">
    <source>
        <dbReference type="SAM" id="MobiDB-lite"/>
    </source>
</evidence>
<dbReference type="Gene3D" id="2.60.120.200">
    <property type="match status" value="1"/>
</dbReference>
<gene>
    <name evidence="7" type="primary">Contig6846.g7319</name>
    <name evidence="7" type="ORF">STYLEM_14260</name>
</gene>
<keyword evidence="4 6" id="KW-0472">Membrane</keyword>
<dbReference type="EMBL" id="CCKQ01013519">
    <property type="protein sequence ID" value="CDW85187.1"/>
    <property type="molecule type" value="Genomic_DNA"/>
</dbReference>
<proteinExistence type="predicted"/>
<dbReference type="InterPro" id="IPR046338">
    <property type="entry name" value="GAIN_dom_sf"/>
</dbReference>
<dbReference type="AlphaFoldDB" id="A0A078AV87"/>
<feature type="region of interest" description="Disordered" evidence="5">
    <location>
        <begin position="688"/>
        <end position="713"/>
    </location>
</feature>
<evidence type="ECO:0000256" key="2">
    <source>
        <dbReference type="ARBA" id="ARBA00022692"/>
    </source>
</evidence>
<reference evidence="7 8" key="1">
    <citation type="submission" date="2014-06" db="EMBL/GenBank/DDBJ databases">
        <authorList>
            <person name="Swart Estienne"/>
        </authorList>
    </citation>
    <scope>NUCLEOTIDE SEQUENCE [LARGE SCALE GENOMIC DNA]</scope>
    <source>
        <strain evidence="7 8">130c</strain>
    </source>
</reference>
<evidence type="ECO:0000256" key="6">
    <source>
        <dbReference type="SAM" id="Phobius"/>
    </source>
</evidence>
<dbReference type="GO" id="GO:0016020">
    <property type="term" value="C:membrane"/>
    <property type="evidence" value="ECO:0007669"/>
    <property type="project" value="UniProtKB-SubCell"/>
</dbReference>
<dbReference type="InterPro" id="IPR000203">
    <property type="entry name" value="GPS"/>
</dbReference>
<keyword evidence="3 6" id="KW-1133">Transmembrane helix</keyword>
<keyword evidence="8" id="KW-1185">Reference proteome</keyword>
<sequence length="726" mass="85010">MQMAIQYSNRVRQQWNLHVKPVYFWKIYSYNAKFITFFLRIVLIRMNHKELAKSAKLILLCKELPYLGYFQNTVKRTNEKCKNSCLMCVGSATDCITCKPGSLYSNRQCQDSCLDQEYASVAGFCYPCDPACKVCNGSLDSMCQKCNICKPGYDFLKSLNCSGECFYKSGVNRSLELPPNPQLIPTDFDPIELSSELWFKARDLMSLEIQVLQGLTSNIVKPSEMSLGGSNDQKQWEQSFDGYIKEFRLWKVARTSFQIKYFRTVSFSQASKDMISYWRLDDKNDGTTFVFYQATSNKLIKYDPRPKNFIKDLVEFRKTYLKLCNEGQYSYYDETLGYQTCLICDKLHKNCIESCPEGEQMDRQTGFCFKCNPNCKECFESPNNCSISKQGAFRQKQLCCCLSCRDVISVCSIFKLLNKQPQETYIYGWKVIRLSDNLDVTDPHLGMAKVKYSLKNKILFFSLYNSSDKASVTIKNLYNGFDFYFPHYDNQNFSEFANYFNSLSPYKAKQKLIRSQMLQNSKLSCLYWDNNNWTYEFCLLIGLEKIHIKCRCNYLSSFSPTFVTPRQGITPDDIYTNKYSQSNIENREKIKIEELIVPFNKYFKNLEELHQHKTPSLIDFLFKPGAYIVIVFWFMYITSLFYYSGKDRIKRSKMTKLQIKDDLAEIKDDHIQRFDEVIKELMARDTSCSQESPQKLARNQSSEKKQNFNKIDKTEQTVKDKKCLHY</sequence>
<keyword evidence="2 6" id="KW-0812">Transmembrane</keyword>
<dbReference type="InterPro" id="IPR009030">
    <property type="entry name" value="Growth_fac_rcpt_cys_sf"/>
</dbReference>
<dbReference type="CDD" id="cd00064">
    <property type="entry name" value="FU"/>
    <property type="match status" value="1"/>
</dbReference>
<evidence type="ECO:0000313" key="7">
    <source>
        <dbReference type="EMBL" id="CDW85187.1"/>
    </source>
</evidence>
<dbReference type="InterPro" id="IPR006212">
    <property type="entry name" value="Furin_repeat"/>
</dbReference>
<evidence type="ECO:0000256" key="4">
    <source>
        <dbReference type="ARBA" id="ARBA00023136"/>
    </source>
</evidence>
<protein>
    <submittedName>
        <fullName evidence="7">Neurohypophysial n-terminal domain containing protein</fullName>
    </submittedName>
</protein>
<comment type="subcellular location">
    <subcellularLocation>
        <location evidence="1">Membrane</location>
    </subcellularLocation>
</comment>
<name>A0A078AV87_STYLE</name>
<dbReference type="Proteomes" id="UP000039865">
    <property type="component" value="Unassembled WGS sequence"/>
</dbReference>
<dbReference type="Gene3D" id="2.10.220.10">
    <property type="entry name" value="Hormone Receptor, Insulin-like Growth Factor Receptor 1, Chain A, domain 2"/>
    <property type="match status" value="1"/>
</dbReference>
<organism evidence="7 8">
    <name type="scientific">Stylonychia lemnae</name>
    <name type="common">Ciliate</name>
    <dbReference type="NCBI Taxonomy" id="5949"/>
    <lineage>
        <taxon>Eukaryota</taxon>
        <taxon>Sar</taxon>
        <taxon>Alveolata</taxon>
        <taxon>Ciliophora</taxon>
        <taxon>Intramacronucleata</taxon>
        <taxon>Spirotrichea</taxon>
        <taxon>Stichotrichia</taxon>
        <taxon>Sporadotrichida</taxon>
        <taxon>Oxytrichidae</taxon>
        <taxon>Stylonychinae</taxon>
        <taxon>Stylonychia</taxon>
    </lineage>
</organism>
<dbReference type="Gene3D" id="2.60.220.50">
    <property type="match status" value="1"/>
</dbReference>
<accession>A0A078AV87</accession>
<evidence type="ECO:0000256" key="1">
    <source>
        <dbReference type="ARBA" id="ARBA00004370"/>
    </source>
</evidence>
<dbReference type="InterPro" id="IPR013320">
    <property type="entry name" value="ConA-like_dom_sf"/>
</dbReference>
<dbReference type="SMART" id="SM00261">
    <property type="entry name" value="FU"/>
    <property type="match status" value="2"/>
</dbReference>
<feature type="compositionally biased region" description="Basic and acidic residues" evidence="5">
    <location>
        <begin position="701"/>
        <end position="713"/>
    </location>
</feature>
<dbReference type="OrthoDB" id="300641at2759"/>
<evidence type="ECO:0000313" key="8">
    <source>
        <dbReference type="Proteomes" id="UP000039865"/>
    </source>
</evidence>
<feature type="compositionally biased region" description="Polar residues" evidence="5">
    <location>
        <begin position="688"/>
        <end position="700"/>
    </location>
</feature>
<feature type="transmembrane region" description="Helical" evidence="6">
    <location>
        <begin position="625"/>
        <end position="644"/>
    </location>
</feature>
<dbReference type="InParanoid" id="A0A078AV87"/>